<gene>
    <name evidence="2" type="ORF">FHS49_002429</name>
</gene>
<sequence>MNKAPLNPITPQHIEDYRRDGVLCLRQMFDAEWIESLREGAAAVVANPDEFGHTGPSHGSMTSVAHLWRKPGVFRDFALNSPVGEVVGRVIEADTIQMFHDHLFHKPPLSPQIMQWHADHVWPFTGSMVPNIWVALTPVNKQNGQIEFVAGYHHFCQETGSRFGPAGDGHFRFPDFEAERNNPDFPFKFVTWDLEPGDAVLFHVDIPHYSKGNDSDHLARSGLAIRVIGDDSYWCPREGLMPVPGIDLMTQPEGVHPAPSEHLPVIWSRPADEPRAFSPQRTAEKIDG</sequence>
<dbReference type="SUPFAM" id="SSF51197">
    <property type="entry name" value="Clavaminate synthase-like"/>
    <property type="match status" value="1"/>
</dbReference>
<organism evidence="2 3">
    <name type="scientific">Sphingobium boeckii</name>
    <dbReference type="NCBI Taxonomy" id="1082345"/>
    <lineage>
        <taxon>Bacteria</taxon>
        <taxon>Pseudomonadati</taxon>
        <taxon>Pseudomonadota</taxon>
        <taxon>Alphaproteobacteria</taxon>
        <taxon>Sphingomonadales</taxon>
        <taxon>Sphingomonadaceae</taxon>
        <taxon>Sphingobium</taxon>
    </lineage>
</organism>
<dbReference type="Pfam" id="PF05721">
    <property type="entry name" value="PhyH"/>
    <property type="match status" value="1"/>
</dbReference>
<accession>A0A7W9EFV1</accession>
<dbReference type="RefSeq" id="WP_184018818.1">
    <property type="nucleotide sequence ID" value="NZ_JACIJC010000004.1"/>
</dbReference>
<keyword evidence="2" id="KW-0560">Oxidoreductase</keyword>
<evidence type="ECO:0000256" key="1">
    <source>
        <dbReference type="SAM" id="MobiDB-lite"/>
    </source>
</evidence>
<dbReference type="Proteomes" id="UP000549617">
    <property type="component" value="Unassembled WGS sequence"/>
</dbReference>
<dbReference type="Gene3D" id="2.60.120.620">
    <property type="entry name" value="q2cbj1_9rhob like domain"/>
    <property type="match status" value="1"/>
</dbReference>
<feature type="region of interest" description="Disordered" evidence="1">
    <location>
        <begin position="269"/>
        <end position="288"/>
    </location>
</feature>
<dbReference type="InterPro" id="IPR008775">
    <property type="entry name" value="Phytyl_CoA_dOase-like"/>
</dbReference>
<dbReference type="PANTHER" id="PTHR20883:SF49">
    <property type="entry name" value="PHYTANOYL-COA DIOXYGENASE"/>
    <property type="match status" value="1"/>
</dbReference>
<evidence type="ECO:0000313" key="3">
    <source>
        <dbReference type="Proteomes" id="UP000549617"/>
    </source>
</evidence>
<reference evidence="2 3" key="1">
    <citation type="submission" date="2020-08" db="EMBL/GenBank/DDBJ databases">
        <title>Genomic Encyclopedia of Type Strains, Phase IV (KMG-IV): sequencing the most valuable type-strain genomes for metagenomic binning, comparative biology and taxonomic classification.</title>
        <authorList>
            <person name="Goeker M."/>
        </authorList>
    </citation>
    <scope>NUCLEOTIDE SEQUENCE [LARGE SCALE GENOMIC DNA]</scope>
    <source>
        <strain evidence="2 3">DSM 25079</strain>
    </source>
</reference>
<keyword evidence="3" id="KW-1185">Reference proteome</keyword>
<comment type="caution">
    <text evidence="2">The sequence shown here is derived from an EMBL/GenBank/DDBJ whole genome shotgun (WGS) entry which is preliminary data.</text>
</comment>
<dbReference type="GO" id="GO:0016706">
    <property type="term" value="F:2-oxoglutarate-dependent dioxygenase activity"/>
    <property type="evidence" value="ECO:0007669"/>
    <property type="project" value="UniProtKB-ARBA"/>
</dbReference>
<protein>
    <submittedName>
        <fullName evidence="2">Ectoine hydroxylase-related dioxygenase (Phytanoyl-CoA dioxygenase family)</fullName>
    </submittedName>
</protein>
<name>A0A7W9EFV1_9SPHN</name>
<dbReference type="PANTHER" id="PTHR20883">
    <property type="entry name" value="PHYTANOYL-COA DIOXYGENASE DOMAIN CONTAINING 1"/>
    <property type="match status" value="1"/>
</dbReference>
<dbReference type="EMBL" id="JACIJC010000004">
    <property type="protein sequence ID" value="MBB5686405.1"/>
    <property type="molecule type" value="Genomic_DNA"/>
</dbReference>
<dbReference type="GO" id="GO:0005506">
    <property type="term" value="F:iron ion binding"/>
    <property type="evidence" value="ECO:0007669"/>
    <property type="project" value="UniProtKB-ARBA"/>
</dbReference>
<dbReference type="AlphaFoldDB" id="A0A7W9EFV1"/>
<proteinExistence type="predicted"/>
<keyword evidence="2" id="KW-0223">Dioxygenase</keyword>
<evidence type="ECO:0000313" key="2">
    <source>
        <dbReference type="EMBL" id="MBB5686405.1"/>
    </source>
</evidence>